<protein>
    <recommendedName>
        <fullName evidence="5">PXPV repeat-containing protein</fullName>
    </recommendedName>
</protein>
<reference evidence="3" key="1">
    <citation type="submission" date="2021-04" db="EMBL/GenBank/DDBJ databases">
        <title>Oceanospirillales bacteria with DddD are important DMSP degraders in coastal seawater.</title>
        <authorList>
            <person name="Liu J."/>
        </authorList>
    </citation>
    <scope>NUCLEOTIDE SEQUENCE</scope>
    <source>
        <strain evidence="3">D13-4</strain>
    </source>
</reference>
<name>A0ABY5HCK8_9PSED</name>
<evidence type="ECO:0000256" key="2">
    <source>
        <dbReference type="SAM" id="SignalP"/>
    </source>
</evidence>
<keyword evidence="4" id="KW-1185">Reference proteome</keyword>
<proteinExistence type="predicted"/>
<gene>
    <name evidence="3" type="ORF">KDW96_08555</name>
</gene>
<feature type="compositionally biased region" description="Basic residues" evidence="1">
    <location>
        <begin position="101"/>
        <end position="121"/>
    </location>
</feature>
<feature type="signal peptide" evidence="2">
    <location>
        <begin position="1"/>
        <end position="23"/>
    </location>
</feature>
<accession>A0ABY5HCK8</accession>
<keyword evidence="2" id="KW-0732">Signal</keyword>
<evidence type="ECO:0000256" key="1">
    <source>
        <dbReference type="SAM" id="MobiDB-lite"/>
    </source>
</evidence>
<organism evidence="3 4">
    <name type="scientific">Pseudomonas benzenivorans</name>
    <dbReference type="NCBI Taxonomy" id="556533"/>
    <lineage>
        <taxon>Bacteria</taxon>
        <taxon>Pseudomonadati</taxon>
        <taxon>Pseudomonadota</taxon>
        <taxon>Gammaproteobacteria</taxon>
        <taxon>Pseudomonadales</taxon>
        <taxon>Pseudomonadaceae</taxon>
        <taxon>Pseudomonas</taxon>
    </lineage>
</organism>
<dbReference type="EMBL" id="CP073346">
    <property type="protein sequence ID" value="UTW09333.1"/>
    <property type="molecule type" value="Genomic_DNA"/>
</dbReference>
<feature type="chain" id="PRO_5045071345" description="PXPV repeat-containing protein" evidence="2">
    <location>
        <begin position="24"/>
        <end position="128"/>
    </location>
</feature>
<evidence type="ECO:0000313" key="4">
    <source>
        <dbReference type="Proteomes" id="UP001059672"/>
    </source>
</evidence>
<dbReference type="Proteomes" id="UP001059672">
    <property type="component" value="Chromosome"/>
</dbReference>
<evidence type="ECO:0000313" key="3">
    <source>
        <dbReference type="EMBL" id="UTW09333.1"/>
    </source>
</evidence>
<sequence length="128" mass="14615">MLGRFSLVSLLLASLVISSDASARGSRHDAAVAGALVGAVIGGVIVANSRYERAPVYVEIGPPPPRVIYYEPYRGYYSPPRAYYHAYPRVVEPGHGYKPRFHKHHHRHHHKHHHRRHHRHGGYYGSRW</sequence>
<dbReference type="RefSeq" id="WP_255840001.1">
    <property type="nucleotide sequence ID" value="NZ_CP073346.1"/>
</dbReference>
<evidence type="ECO:0008006" key="5">
    <source>
        <dbReference type="Google" id="ProtNLM"/>
    </source>
</evidence>
<feature type="region of interest" description="Disordered" evidence="1">
    <location>
        <begin position="101"/>
        <end position="128"/>
    </location>
</feature>